<dbReference type="CDD" id="cd11304">
    <property type="entry name" value="Cadherin_repeat"/>
    <property type="match status" value="3"/>
</dbReference>
<gene>
    <name evidence="6" type="ORF">CR162_12855</name>
</gene>
<dbReference type="Gene3D" id="2.60.40.60">
    <property type="entry name" value="Cadherins"/>
    <property type="match status" value="2"/>
</dbReference>
<dbReference type="InterPro" id="IPR050174">
    <property type="entry name" value="Protocadherin/Cadherin-CA"/>
</dbReference>
<keyword evidence="2" id="KW-0812">Transmembrane</keyword>
<organism evidence="6 7">
    <name type="scientific">Teichococcus rhizosphaerae</name>
    <dbReference type="NCBI Taxonomy" id="1335062"/>
    <lineage>
        <taxon>Bacteria</taxon>
        <taxon>Pseudomonadati</taxon>
        <taxon>Pseudomonadota</taxon>
        <taxon>Alphaproteobacteria</taxon>
        <taxon>Acetobacterales</taxon>
        <taxon>Roseomonadaceae</taxon>
        <taxon>Roseomonas</taxon>
    </lineage>
</organism>
<comment type="caution">
    <text evidence="6">The sequence shown here is derived from an EMBL/GenBank/DDBJ whole genome shotgun (WGS) entry which is preliminary data.</text>
</comment>
<evidence type="ECO:0000313" key="7">
    <source>
        <dbReference type="Proteomes" id="UP000223527"/>
    </source>
</evidence>
<comment type="subcellular location">
    <subcellularLocation>
        <location evidence="1">Membrane</location>
        <topology evidence="1">Single-pass membrane protein</topology>
    </subcellularLocation>
</comment>
<dbReference type="SMART" id="SM00112">
    <property type="entry name" value="CA"/>
    <property type="match status" value="3"/>
</dbReference>
<dbReference type="InterPro" id="IPR002126">
    <property type="entry name" value="Cadherin-like_dom"/>
</dbReference>
<dbReference type="GO" id="GO:0005509">
    <property type="term" value="F:calcium ion binding"/>
    <property type="evidence" value="ECO:0007669"/>
    <property type="project" value="InterPro"/>
</dbReference>
<dbReference type="GO" id="GO:0007156">
    <property type="term" value="P:homophilic cell adhesion via plasma membrane adhesion molecules"/>
    <property type="evidence" value="ECO:0007669"/>
    <property type="project" value="InterPro"/>
</dbReference>
<dbReference type="PANTHER" id="PTHR24028">
    <property type="entry name" value="CADHERIN-87A"/>
    <property type="match status" value="1"/>
</dbReference>
<dbReference type="RefSeq" id="WP_099095931.1">
    <property type="nucleotide sequence ID" value="NZ_PDNU01000023.1"/>
</dbReference>
<feature type="domain" description="Cadherin" evidence="5">
    <location>
        <begin position="500"/>
        <end position="582"/>
    </location>
</feature>
<dbReference type="Proteomes" id="UP000223527">
    <property type="component" value="Unassembled WGS sequence"/>
</dbReference>
<dbReference type="SUPFAM" id="SSF49313">
    <property type="entry name" value="Cadherin-like"/>
    <property type="match status" value="2"/>
</dbReference>
<protein>
    <recommendedName>
        <fullName evidence="5">Cadherin domain-containing protein</fullName>
    </recommendedName>
</protein>
<evidence type="ECO:0000256" key="3">
    <source>
        <dbReference type="ARBA" id="ARBA00022989"/>
    </source>
</evidence>
<proteinExistence type="predicted"/>
<evidence type="ECO:0000256" key="4">
    <source>
        <dbReference type="ARBA" id="ARBA00023180"/>
    </source>
</evidence>
<dbReference type="OrthoDB" id="115878at2"/>
<evidence type="ECO:0000313" key="6">
    <source>
        <dbReference type="EMBL" id="PHK94566.1"/>
    </source>
</evidence>
<dbReference type="InterPro" id="IPR010221">
    <property type="entry name" value="VCBS_dom"/>
</dbReference>
<dbReference type="EMBL" id="PDNU01000023">
    <property type="protein sequence ID" value="PHK94566.1"/>
    <property type="molecule type" value="Genomic_DNA"/>
</dbReference>
<reference evidence="6 7" key="1">
    <citation type="submission" date="2017-10" db="EMBL/GenBank/DDBJ databases">
        <authorList>
            <person name="Banno H."/>
            <person name="Chua N.-H."/>
        </authorList>
    </citation>
    <scope>NUCLEOTIDE SEQUENCE [LARGE SCALE GENOMIC DNA]</scope>
    <source>
        <strain evidence="6 7">YW11</strain>
    </source>
</reference>
<evidence type="ECO:0000256" key="1">
    <source>
        <dbReference type="ARBA" id="ARBA00004167"/>
    </source>
</evidence>
<name>A0A2C7ABU7_9PROT</name>
<dbReference type="InterPro" id="IPR015919">
    <property type="entry name" value="Cadherin-like_sf"/>
</dbReference>
<evidence type="ECO:0000256" key="2">
    <source>
        <dbReference type="ARBA" id="ARBA00022692"/>
    </source>
</evidence>
<dbReference type="GO" id="GO:0005886">
    <property type="term" value="C:plasma membrane"/>
    <property type="evidence" value="ECO:0007669"/>
    <property type="project" value="TreeGrafter"/>
</dbReference>
<accession>A0A2C7ABU7</accession>
<keyword evidence="3" id="KW-1133">Transmembrane helix</keyword>
<sequence>MSINTTTFSFRLTEATIVQNGGVVTIRGPGGERTELAAGGRYVFADGTVDDTNGDLLVDDLLYYSRNHDVWLAGLDADGHYASHGWREGRDTGGLFDAKAYLAANPDVAASGMDPLTHYRVFGWLEGRDPSPFFDTDAYLAANPDVAASGINPLEHYIAHGRFEGRSATPGSLQVMGFDAEYYLARNPDVAASGMSPQQHYVLFGRAEGRAANAVFDRDHYLSENPDVAASGMDPLEHYLRFGWREQRNPSPEFDAAKYLADNPDVAAAGINPMLHYLEHGIREQRCARPVHEAPTEITLTGERVLQEARPGAVVGLVEARDPDGDSFAWSVDDERFEVVDGVLKLKDGIALDFEAEPALRLALTATDATGLSVTRAFDLAVCDINEAPAALALDTVPLHENLAGANLGRLSATDPDAGDSLCFSTEDARFEVVDGNLLKLRDGVSLDFEAEAEITVCVKATDSHGLVTERSFTLPVLDSNDSPSDIRLSGHNLWENAAGAVVGTLAAIDPDAGDTHAFSVDDGRFEVVGNLLKLRDGIALDHEEAATVSLNVTATDRGGHGLSVVTPFTLSVSDLPEAPTFGGLSTGTVVEDDIATAFGTLTIHDPDRCQSYFQEDVVESAYGSLYISREGDWIYTFAGHDRPEVQALEEGDSLTDTVTVRAADGTETQIAITIAGTDEAPGIDFTFEDGLQGWESFGTVMDANDLPAGEVLMSAIPGLVPGADLAGLTAFLGGTEIVVPAPLHLEASAVKTTVQLEAGQTVSFDLWLANDVPGGYETLGLISLQNDDHAQIYVVAETGGDWSNLYFTVEESGTYQLGFAAVIFSEEEAPVFGLADLWLDNVAFGAPVSIV</sequence>
<dbReference type="AlphaFoldDB" id="A0A2C7ABU7"/>
<keyword evidence="3" id="KW-0472">Membrane</keyword>
<dbReference type="PANTHER" id="PTHR24028:SF316">
    <property type="entry name" value="NEURAL-CADHERIN-LIKE"/>
    <property type="match status" value="1"/>
</dbReference>
<keyword evidence="7" id="KW-1185">Reference proteome</keyword>
<keyword evidence="4" id="KW-0325">Glycoprotein</keyword>
<dbReference type="PROSITE" id="PS50268">
    <property type="entry name" value="CADHERIN_2"/>
    <property type="match status" value="1"/>
</dbReference>
<dbReference type="NCBIfam" id="TIGR01965">
    <property type="entry name" value="VCBS_repeat"/>
    <property type="match status" value="1"/>
</dbReference>
<evidence type="ECO:0000259" key="5">
    <source>
        <dbReference type="PROSITE" id="PS50268"/>
    </source>
</evidence>